<evidence type="ECO:0000256" key="1">
    <source>
        <dbReference type="SAM" id="MobiDB-lite"/>
    </source>
</evidence>
<evidence type="ECO:0000256" key="2">
    <source>
        <dbReference type="SAM" id="Phobius"/>
    </source>
</evidence>
<keyword evidence="2" id="KW-0472">Membrane</keyword>
<name>A0A7C1P5Y7_UNCKA</name>
<dbReference type="Proteomes" id="UP000885744">
    <property type="component" value="Unassembled WGS sequence"/>
</dbReference>
<reference evidence="3" key="1">
    <citation type="journal article" date="2020" name="mSystems">
        <title>Genome- and Community-Level Interaction Insights into Carbon Utilization and Element Cycling Functions of Hydrothermarchaeota in Hydrothermal Sediment.</title>
        <authorList>
            <person name="Zhou Z."/>
            <person name="Liu Y."/>
            <person name="Xu W."/>
            <person name="Pan J."/>
            <person name="Luo Z.H."/>
            <person name="Li M."/>
        </authorList>
    </citation>
    <scope>NUCLEOTIDE SEQUENCE [LARGE SCALE GENOMIC DNA]</scope>
    <source>
        <strain evidence="3">HyVt-365</strain>
    </source>
</reference>
<dbReference type="AlphaFoldDB" id="A0A7C1P5Y7"/>
<protein>
    <submittedName>
        <fullName evidence="3">Uncharacterized protein</fullName>
    </submittedName>
</protein>
<keyword evidence="2" id="KW-0812">Transmembrane</keyword>
<feature type="region of interest" description="Disordered" evidence="1">
    <location>
        <begin position="23"/>
        <end position="51"/>
    </location>
</feature>
<comment type="caution">
    <text evidence="3">The sequence shown here is derived from an EMBL/GenBank/DDBJ whole genome shotgun (WGS) entry which is preliminary data.</text>
</comment>
<organism evidence="3">
    <name type="scientific">candidate division WWE3 bacterium</name>
    <dbReference type="NCBI Taxonomy" id="2053526"/>
    <lineage>
        <taxon>Bacteria</taxon>
        <taxon>Katanobacteria</taxon>
    </lineage>
</organism>
<keyword evidence="2" id="KW-1133">Transmembrane helix</keyword>
<dbReference type="EMBL" id="DRHH01000009">
    <property type="protein sequence ID" value="HEB13831.1"/>
    <property type="molecule type" value="Genomic_DNA"/>
</dbReference>
<proteinExistence type="predicted"/>
<sequence>MAKKTRKEKELAQLRREAEFLRAQLKGSNEGRNRQESPKPQDTDNKKVRKEEIQRVDPRYIKSDLIKAGILTAAAVGIVFAVYMLRDQIPFL</sequence>
<gene>
    <name evidence="3" type="ORF">ENI09_00260</name>
</gene>
<feature type="compositionally biased region" description="Basic and acidic residues" evidence="1">
    <location>
        <begin position="29"/>
        <end position="51"/>
    </location>
</feature>
<accession>A0A7C1P5Y7</accession>
<evidence type="ECO:0000313" key="3">
    <source>
        <dbReference type="EMBL" id="HEB13831.1"/>
    </source>
</evidence>
<feature type="transmembrane region" description="Helical" evidence="2">
    <location>
        <begin position="65"/>
        <end position="85"/>
    </location>
</feature>